<accession>A0A1H1TZE5</accession>
<sequence length="55" mass="5451">MSGLRASLLTAAVVALLTAAAATVLRPVRHHTDKDTPPAALTAAQAGMSREGAAA</sequence>
<feature type="signal peptide" evidence="2">
    <location>
        <begin position="1"/>
        <end position="21"/>
    </location>
</feature>
<keyword evidence="2" id="KW-0732">Signal</keyword>
<organism evidence="3 4">
    <name type="scientific">Actinopolymorpha singaporensis</name>
    <dbReference type="NCBI Taxonomy" id="117157"/>
    <lineage>
        <taxon>Bacteria</taxon>
        <taxon>Bacillati</taxon>
        <taxon>Actinomycetota</taxon>
        <taxon>Actinomycetes</taxon>
        <taxon>Propionibacteriales</taxon>
        <taxon>Actinopolymorphaceae</taxon>
        <taxon>Actinopolymorpha</taxon>
    </lineage>
</organism>
<dbReference type="RefSeq" id="WP_157728591.1">
    <property type="nucleotide sequence ID" value="NZ_LT629732.1"/>
</dbReference>
<protein>
    <submittedName>
        <fullName evidence="3">Uncharacterized protein</fullName>
    </submittedName>
</protein>
<proteinExistence type="predicted"/>
<evidence type="ECO:0000313" key="3">
    <source>
        <dbReference type="EMBL" id="SDS64989.1"/>
    </source>
</evidence>
<keyword evidence="4" id="KW-1185">Reference proteome</keyword>
<feature type="region of interest" description="Disordered" evidence="1">
    <location>
        <begin position="27"/>
        <end position="55"/>
    </location>
</feature>
<evidence type="ECO:0000313" key="4">
    <source>
        <dbReference type="Proteomes" id="UP000198983"/>
    </source>
</evidence>
<dbReference type="STRING" id="117157.SAMN04489717_3384"/>
<evidence type="ECO:0000256" key="1">
    <source>
        <dbReference type="SAM" id="MobiDB-lite"/>
    </source>
</evidence>
<reference evidence="3 4" key="1">
    <citation type="submission" date="2016-10" db="EMBL/GenBank/DDBJ databases">
        <authorList>
            <person name="de Groot N.N."/>
        </authorList>
    </citation>
    <scope>NUCLEOTIDE SEQUENCE [LARGE SCALE GENOMIC DNA]</scope>
    <source>
        <strain evidence="3 4">DSM 22024</strain>
    </source>
</reference>
<dbReference type="AlphaFoldDB" id="A0A1H1TZE5"/>
<evidence type="ECO:0000256" key="2">
    <source>
        <dbReference type="SAM" id="SignalP"/>
    </source>
</evidence>
<dbReference type="Proteomes" id="UP000198983">
    <property type="component" value="Chromosome I"/>
</dbReference>
<name>A0A1H1TZE5_9ACTN</name>
<gene>
    <name evidence="3" type="ORF">SAMN04489717_3384</name>
</gene>
<dbReference type="EMBL" id="LT629732">
    <property type="protein sequence ID" value="SDS64989.1"/>
    <property type="molecule type" value="Genomic_DNA"/>
</dbReference>
<feature type="chain" id="PRO_5009261620" evidence="2">
    <location>
        <begin position="22"/>
        <end position="55"/>
    </location>
</feature>